<name>A0A8J8PFC8_9ARCH</name>
<dbReference type="EMBL" id="LVVT01000001">
    <property type="protein sequence ID" value="TQS84581.1"/>
    <property type="molecule type" value="Genomic_DNA"/>
</dbReference>
<feature type="region of interest" description="Disordered" evidence="1">
    <location>
        <begin position="1"/>
        <end position="25"/>
    </location>
</feature>
<proteinExistence type="predicted"/>
<comment type="caution">
    <text evidence="2">The sequence shown here is derived from an EMBL/GenBank/DDBJ whole genome shotgun (WGS) entry which is preliminary data.</text>
</comment>
<dbReference type="Proteomes" id="UP000752814">
    <property type="component" value="Unassembled WGS sequence"/>
</dbReference>
<evidence type="ECO:0000313" key="2">
    <source>
        <dbReference type="EMBL" id="TQS84581.1"/>
    </source>
</evidence>
<sequence length="88" mass="9738">MNGSDNSEQRAAGNTLNGLSPPLKGGAAQLNHKLKRNAARYGYYKQYPHNTKLRGYASPMMLAELSLYNTVVWKDSCYVLNPTGESDE</sequence>
<protein>
    <submittedName>
        <fullName evidence="2">Uncharacterized protein</fullName>
    </submittedName>
</protein>
<dbReference type="RefSeq" id="WP_020448872.1">
    <property type="nucleotide sequence ID" value="NZ_CAYAYJ010000005.1"/>
</dbReference>
<evidence type="ECO:0000313" key="3">
    <source>
        <dbReference type="Proteomes" id="UP000752814"/>
    </source>
</evidence>
<organism evidence="2 3">
    <name type="scientific">Candidatus Methanomassiliicoccus intestinalis</name>
    <dbReference type="NCBI Taxonomy" id="1406512"/>
    <lineage>
        <taxon>Archaea</taxon>
        <taxon>Methanobacteriati</taxon>
        <taxon>Thermoplasmatota</taxon>
        <taxon>Thermoplasmata</taxon>
        <taxon>Methanomassiliicoccales</taxon>
        <taxon>Methanomassiliicoccaceae</taxon>
        <taxon>Methanomassiliicoccus</taxon>
    </lineage>
</organism>
<evidence type="ECO:0000256" key="1">
    <source>
        <dbReference type="SAM" id="MobiDB-lite"/>
    </source>
</evidence>
<reference evidence="2" key="1">
    <citation type="submission" date="2016-03" db="EMBL/GenBank/DDBJ databases">
        <authorList>
            <person name="Borrel G."/>
            <person name="Mccann A."/>
            <person name="O'Toole P.W."/>
        </authorList>
    </citation>
    <scope>NUCLEOTIDE SEQUENCE</scope>
    <source>
        <strain evidence="2">183</strain>
    </source>
</reference>
<dbReference type="GeneID" id="41323403"/>
<accession>A0A8J8PFC8</accession>
<gene>
    <name evidence="2" type="ORF">A3207_00630</name>
</gene>
<dbReference type="AlphaFoldDB" id="A0A8J8PFC8"/>